<gene>
    <name evidence="3" type="ORF">EFL26_13755</name>
</gene>
<dbReference type="RefSeq" id="WP_123223408.1">
    <property type="nucleotide sequence ID" value="NZ_RJSF01000040.1"/>
</dbReference>
<evidence type="ECO:0000259" key="2">
    <source>
        <dbReference type="Pfam" id="PF07995"/>
    </source>
</evidence>
<dbReference type="PANTHER" id="PTHR19328:SF13">
    <property type="entry name" value="HIPL1 PROTEIN"/>
    <property type="match status" value="1"/>
</dbReference>
<sequence>MWRFSVVLLLSSALAMPATATAQPSPDAAGSSSALSHRWLSLPKPSPARSSAFPDLSVRRQVSGLETPWDVQQLPHGRLLITERDTGRLILWRHGRKRVLHFPSSRVWASSETGLMSLAVDPAFRSNRRVYTCQGAFTPTGHDVRIEAWRMNRHWTGVRRIKVLLRGLPATSGRHGGCRLLIARNGALVVGTGDAATGTNPENLGSLGGKVLRLNRFTGKAWADNPFAHASSVPRRYVLNYGHRNVQGLAQRADGTIWSVEHGPDRDDEINVVVRGGDYGWNPVPGYNESVPMTDDALPGTQIHAAWSSGFPTLATSGAAWVSGSQWGEYDGTLAVAALKASRLMFFRFDAAGHFVSMQTPDVLTHFGRLRSVTRARNGDLLVTTSNGTGDSVLRVSPR</sequence>
<protein>
    <submittedName>
        <fullName evidence="3">PQQ-dependent sugar dehydrogenase</fullName>
    </submittedName>
</protein>
<evidence type="ECO:0000256" key="1">
    <source>
        <dbReference type="SAM" id="SignalP"/>
    </source>
</evidence>
<dbReference type="Proteomes" id="UP000279994">
    <property type="component" value="Unassembled WGS sequence"/>
</dbReference>
<dbReference type="Gene3D" id="2.120.10.30">
    <property type="entry name" value="TolB, C-terminal domain"/>
    <property type="match status" value="1"/>
</dbReference>
<keyword evidence="1" id="KW-0732">Signal</keyword>
<dbReference type="InterPro" id="IPR012938">
    <property type="entry name" value="Glc/Sorbosone_DH"/>
</dbReference>
<dbReference type="InterPro" id="IPR011041">
    <property type="entry name" value="Quinoprot_gluc/sorb_DH_b-prop"/>
</dbReference>
<dbReference type="InterPro" id="IPR011042">
    <property type="entry name" value="6-blade_b-propeller_TolB-like"/>
</dbReference>
<evidence type="ECO:0000313" key="3">
    <source>
        <dbReference type="EMBL" id="RNM14000.1"/>
    </source>
</evidence>
<dbReference type="SUPFAM" id="SSF50952">
    <property type="entry name" value="Soluble quinoprotein glucose dehydrogenase"/>
    <property type="match status" value="1"/>
</dbReference>
<accession>A0A3N0GPI4</accession>
<dbReference type="AlphaFoldDB" id="A0A3N0GPI4"/>
<reference evidence="3 4" key="1">
    <citation type="submission" date="2018-11" db="EMBL/GenBank/DDBJ databases">
        <authorList>
            <person name="Li F."/>
        </authorList>
    </citation>
    <scope>NUCLEOTIDE SEQUENCE [LARGE SCALE GENOMIC DNA]</scope>
    <source>
        <strain evidence="3 4">Gsoil 818</strain>
    </source>
</reference>
<organism evidence="3 4">
    <name type="scientific">Nocardioides pocheonensis</name>
    <dbReference type="NCBI Taxonomy" id="661485"/>
    <lineage>
        <taxon>Bacteria</taxon>
        <taxon>Bacillati</taxon>
        <taxon>Actinomycetota</taxon>
        <taxon>Actinomycetes</taxon>
        <taxon>Propionibacteriales</taxon>
        <taxon>Nocardioidaceae</taxon>
        <taxon>Nocardioides</taxon>
    </lineage>
</organism>
<dbReference type="EMBL" id="RJSF01000040">
    <property type="protein sequence ID" value="RNM14000.1"/>
    <property type="molecule type" value="Genomic_DNA"/>
</dbReference>
<dbReference type="Pfam" id="PF07995">
    <property type="entry name" value="GSDH"/>
    <property type="match status" value="1"/>
</dbReference>
<dbReference type="PANTHER" id="PTHR19328">
    <property type="entry name" value="HEDGEHOG-INTERACTING PROTEIN"/>
    <property type="match status" value="1"/>
</dbReference>
<dbReference type="OrthoDB" id="9770043at2"/>
<name>A0A3N0GPI4_9ACTN</name>
<keyword evidence="4" id="KW-1185">Reference proteome</keyword>
<proteinExistence type="predicted"/>
<evidence type="ECO:0000313" key="4">
    <source>
        <dbReference type="Proteomes" id="UP000279994"/>
    </source>
</evidence>
<feature type="domain" description="Glucose/Sorbosone dehydrogenase" evidence="2">
    <location>
        <begin position="65"/>
        <end position="391"/>
    </location>
</feature>
<comment type="caution">
    <text evidence="3">The sequence shown here is derived from an EMBL/GenBank/DDBJ whole genome shotgun (WGS) entry which is preliminary data.</text>
</comment>
<feature type="signal peptide" evidence="1">
    <location>
        <begin position="1"/>
        <end position="22"/>
    </location>
</feature>
<feature type="chain" id="PRO_5018257088" evidence="1">
    <location>
        <begin position="23"/>
        <end position="399"/>
    </location>
</feature>